<dbReference type="Gene3D" id="3.10.180.10">
    <property type="entry name" value="2,3-Dihydroxybiphenyl 1,2-Dioxygenase, domain 1"/>
    <property type="match status" value="1"/>
</dbReference>
<evidence type="ECO:0000313" key="1">
    <source>
        <dbReference type="EMBL" id="GAA0739130.1"/>
    </source>
</evidence>
<organism evidence="1 2">
    <name type="scientific">Gaetbulibacter jejuensis</name>
    <dbReference type="NCBI Taxonomy" id="584607"/>
    <lineage>
        <taxon>Bacteria</taxon>
        <taxon>Pseudomonadati</taxon>
        <taxon>Bacteroidota</taxon>
        <taxon>Flavobacteriia</taxon>
        <taxon>Flavobacteriales</taxon>
        <taxon>Flavobacteriaceae</taxon>
        <taxon>Gaetbulibacter</taxon>
    </lineage>
</organism>
<comment type="caution">
    <text evidence="1">The sequence shown here is derived from an EMBL/GenBank/DDBJ whole genome shotgun (WGS) entry which is preliminary data.</text>
</comment>
<sequence length="137" mass="15784">MSAHFHLALPCLSISETKAFYVDSLGAQVGRSAQNWVDINLYNNQITFTKSGPFNFDCQSYSFGGEILPSFHFGIILEQQKWKTLLNTLKFRNVPVQSEVDFLIEKVGEHHSFFLKDPNDYTVEFKSFTNPSEIFKY</sequence>
<protein>
    <submittedName>
        <fullName evidence="1">VOC family protein</fullName>
    </submittedName>
</protein>
<proteinExistence type="predicted"/>
<evidence type="ECO:0000313" key="2">
    <source>
        <dbReference type="Proteomes" id="UP001500736"/>
    </source>
</evidence>
<reference evidence="2" key="1">
    <citation type="journal article" date="2019" name="Int. J. Syst. Evol. Microbiol.">
        <title>The Global Catalogue of Microorganisms (GCM) 10K type strain sequencing project: providing services to taxonomists for standard genome sequencing and annotation.</title>
        <authorList>
            <consortium name="The Broad Institute Genomics Platform"/>
            <consortium name="The Broad Institute Genome Sequencing Center for Infectious Disease"/>
            <person name="Wu L."/>
            <person name="Ma J."/>
        </authorList>
    </citation>
    <scope>NUCLEOTIDE SEQUENCE [LARGE SCALE GENOMIC DNA]</scope>
    <source>
        <strain evidence="2">JCM 15976</strain>
    </source>
</reference>
<dbReference type="InterPro" id="IPR029068">
    <property type="entry name" value="Glyas_Bleomycin-R_OHBP_Dase"/>
</dbReference>
<keyword evidence="2" id="KW-1185">Reference proteome</keyword>
<dbReference type="SUPFAM" id="SSF54593">
    <property type="entry name" value="Glyoxalase/Bleomycin resistance protein/Dihydroxybiphenyl dioxygenase"/>
    <property type="match status" value="1"/>
</dbReference>
<dbReference type="EMBL" id="BAAAGF010000001">
    <property type="protein sequence ID" value="GAA0739130.1"/>
    <property type="molecule type" value="Genomic_DNA"/>
</dbReference>
<dbReference type="PANTHER" id="PTHR39434">
    <property type="match status" value="1"/>
</dbReference>
<dbReference type="PANTHER" id="PTHR39434:SF1">
    <property type="entry name" value="VOC DOMAIN-CONTAINING PROTEIN"/>
    <property type="match status" value="1"/>
</dbReference>
<name>A0ABP3UTR2_9FLAO</name>
<dbReference type="RefSeq" id="WP_129759355.1">
    <property type="nucleotide sequence ID" value="NZ_BAAAGF010000001.1"/>
</dbReference>
<gene>
    <name evidence="1" type="ORF">GCM10009431_07800</name>
</gene>
<dbReference type="Proteomes" id="UP001500736">
    <property type="component" value="Unassembled WGS sequence"/>
</dbReference>
<accession>A0ABP3UTR2</accession>